<dbReference type="EMBL" id="FZOF01000006">
    <property type="protein sequence ID" value="SNS50088.1"/>
    <property type="molecule type" value="Genomic_DNA"/>
</dbReference>
<evidence type="ECO:0000313" key="2">
    <source>
        <dbReference type="Proteomes" id="UP000198280"/>
    </source>
</evidence>
<reference evidence="1 2" key="1">
    <citation type="submission" date="2017-06" db="EMBL/GenBank/DDBJ databases">
        <authorList>
            <person name="Kim H.J."/>
            <person name="Triplett B.A."/>
        </authorList>
    </citation>
    <scope>NUCLEOTIDE SEQUENCE [LARGE SCALE GENOMIC DNA]</scope>
    <source>
        <strain evidence="1 2">CGMCC 4.1858</strain>
    </source>
</reference>
<dbReference type="OrthoDB" id="4273910at2"/>
<dbReference type="Proteomes" id="UP000198280">
    <property type="component" value="Unassembled WGS sequence"/>
</dbReference>
<dbReference type="RefSeq" id="WP_089224210.1">
    <property type="nucleotide sequence ID" value="NZ_FZOF01000006.1"/>
</dbReference>
<sequence length="105" mass="11392">MDCDFCNLPGVARWKYVLSPDRPVVGLTNGAGDAVLFDDDGIWHACIACAALVDREDMAGLIERVCRALGAVLPLKDTEHRQTVQALMVGQYSAVMQSTTVKLRA</sequence>
<keyword evidence="2" id="KW-1185">Reference proteome</keyword>
<proteinExistence type="predicted"/>
<protein>
    <submittedName>
        <fullName evidence="1">Uncharacterized protein</fullName>
    </submittedName>
</protein>
<evidence type="ECO:0000313" key="1">
    <source>
        <dbReference type="EMBL" id="SNS50088.1"/>
    </source>
</evidence>
<dbReference type="AlphaFoldDB" id="A0A239F0M9"/>
<gene>
    <name evidence="1" type="ORF">SAMN05216252_106236</name>
</gene>
<organism evidence="1 2">
    <name type="scientific">Actinacidiphila glaucinigra</name>
    <dbReference type="NCBI Taxonomy" id="235986"/>
    <lineage>
        <taxon>Bacteria</taxon>
        <taxon>Bacillati</taxon>
        <taxon>Actinomycetota</taxon>
        <taxon>Actinomycetes</taxon>
        <taxon>Kitasatosporales</taxon>
        <taxon>Streptomycetaceae</taxon>
        <taxon>Actinacidiphila</taxon>
    </lineage>
</organism>
<name>A0A239F0M9_9ACTN</name>
<accession>A0A239F0M9</accession>